<organism evidence="2">
    <name type="scientific">Puccinia triticina (isolate 1-1 / race 1 (BBBD))</name>
    <name type="common">Brown leaf rust fungus</name>
    <dbReference type="NCBI Taxonomy" id="630390"/>
    <lineage>
        <taxon>Eukaryota</taxon>
        <taxon>Fungi</taxon>
        <taxon>Dikarya</taxon>
        <taxon>Basidiomycota</taxon>
        <taxon>Pucciniomycotina</taxon>
        <taxon>Pucciniomycetes</taxon>
        <taxon>Pucciniales</taxon>
        <taxon>Pucciniaceae</taxon>
        <taxon>Puccinia</taxon>
    </lineage>
</organism>
<reference evidence="3 4" key="3">
    <citation type="journal article" date="2017" name="G3 (Bethesda)">
        <title>Comparative analysis highlights variable genome content of wheat rusts and divergence of the mating loci.</title>
        <authorList>
            <person name="Cuomo C.A."/>
            <person name="Bakkeren G."/>
            <person name="Khalil H.B."/>
            <person name="Panwar V."/>
            <person name="Joly D."/>
            <person name="Linning R."/>
            <person name="Sakthikumar S."/>
            <person name="Song X."/>
            <person name="Adiconis X."/>
            <person name="Fan L."/>
            <person name="Goldberg J.M."/>
            <person name="Levin J.Z."/>
            <person name="Young S."/>
            <person name="Zeng Q."/>
            <person name="Anikster Y."/>
            <person name="Bruce M."/>
            <person name="Wang M."/>
            <person name="Yin C."/>
            <person name="McCallum B."/>
            <person name="Szabo L.J."/>
            <person name="Hulbert S."/>
            <person name="Chen X."/>
            <person name="Fellers J.P."/>
        </authorList>
    </citation>
    <scope>NUCLEOTIDE SEQUENCE</scope>
    <source>
        <strain evidence="3">isolate 1-1 / race 1 (BBBD)</strain>
        <strain evidence="4">Isolate 1-1 / race 1 (BBBD)</strain>
    </source>
</reference>
<dbReference type="AlphaFoldDB" id="A0A180GG07"/>
<gene>
    <name evidence="2" type="ORF">PTTG_27980</name>
</gene>
<feature type="signal peptide" evidence="1">
    <location>
        <begin position="1"/>
        <end position="20"/>
    </location>
</feature>
<reference evidence="2" key="1">
    <citation type="submission" date="2009-11" db="EMBL/GenBank/DDBJ databases">
        <authorList>
            <consortium name="The Broad Institute Genome Sequencing Platform"/>
            <person name="Ward D."/>
            <person name="Feldgarden M."/>
            <person name="Earl A."/>
            <person name="Young S.K."/>
            <person name="Zeng Q."/>
            <person name="Koehrsen M."/>
            <person name="Alvarado L."/>
            <person name="Berlin A."/>
            <person name="Bochicchio J."/>
            <person name="Borenstein D."/>
            <person name="Chapman S.B."/>
            <person name="Chen Z."/>
            <person name="Engels R."/>
            <person name="Freedman E."/>
            <person name="Gellesch M."/>
            <person name="Goldberg J."/>
            <person name="Griggs A."/>
            <person name="Gujja S."/>
            <person name="Heilman E."/>
            <person name="Heiman D."/>
            <person name="Hepburn T."/>
            <person name="Howarth C."/>
            <person name="Jen D."/>
            <person name="Larson L."/>
            <person name="Lewis B."/>
            <person name="Mehta T."/>
            <person name="Park D."/>
            <person name="Pearson M."/>
            <person name="Roberts A."/>
            <person name="Saif S."/>
            <person name="Shea T."/>
            <person name="Shenoy N."/>
            <person name="Sisk P."/>
            <person name="Stolte C."/>
            <person name="Sykes S."/>
            <person name="Thomson T."/>
            <person name="Walk T."/>
            <person name="White J."/>
            <person name="Yandava C."/>
            <person name="Izard J."/>
            <person name="Baranova O.V."/>
            <person name="Blanton J.M."/>
            <person name="Tanner A.C."/>
            <person name="Dewhirst F.E."/>
            <person name="Haas B."/>
            <person name="Nusbaum C."/>
            <person name="Birren B."/>
        </authorList>
    </citation>
    <scope>NUCLEOTIDE SEQUENCE [LARGE SCALE GENOMIC DNA]</scope>
    <source>
        <strain evidence="2">1-1 BBBD Race 1</strain>
    </source>
</reference>
<evidence type="ECO:0000313" key="3">
    <source>
        <dbReference type="EnsemblFungi" id="PTTG_27980-t43_1-p1"/>
    </source>
</evidence>
<dbReference type="EnsemblFungi" id="PTTG_27980-t43_2">
    <property type="protein sequence ID" value="PTTG_27980-t43_2-p1"/>
    <property type="gene ID" value="PTTG_27980"/>
</dbReference>
<dbReference type="VEuPathDB" id="FungiDB:PTTG_27980"/>
<reference evidence="3" key="4">
    <citation type="submission" date="2025-05" db="UniProtKB">
        <authorList>
            <consortium name="EnsemblFungi"/>
        </authorList>
    </citation>
    <scope>IDENTIFICATION</scope>
    <source>
        <strain evidence="3">isolate 1-1 / race 1 (BBBD)</strain>
    </source>
</reference>
<sequence length="227" mass="25548">MKCSTQTFLFALGFLLHLQAFESMSLPTFLKSSKPSRGDPKAEKIRLLQSGESSAANISPDVPEATLQDTVKTIYDKTYTQHWLKGNEIIIKIGRRPNAKTFKITPRNYLIDHDKESLRVLIDIFTAENHSGSAVQALSLPNLVFQDLVDFGLKKPGREVLMTLAQYARTLAQVTGVGKTEEELTQLEKDNRQIIYSVLATFINNTKLQDGQPKTLLENLMNMIKIH</sequence>
<evidence type="ECO:0000256" key="1">
    <source>
        <dbReference type="SAM" id="SignalP"/>
    </source>
</evidence>
<evidence type="ECO:0000313" key="4">
    <source>
        <dbReference type="Proteomes" id="UP000005240"/>
    </source>
</evidence>
<protein>
    <submittedName>
        <fullName evidence="2 3">Uncharacterized protein</fullName>
    </submittedName>
</protein>
<proteinExistence type="predicted"/>
<dbReference type="EMBL" id="ADAS02000081">
    <property type="protein sequence ID" value="OAV91410.1"/>
    <property type="molecule type" value="Genomic_DNA"/>
</dbReference>
<dbReference type="Proteomes" id="UP000005240">
    <property type="component" value="Unassembled WGS sequence"/>
</dbReference>
<name>A0A180GG07_PUCT1</name>
<dbReference type="EMBL" id="ADAS02000081">
    <property type="protein sequence ID" value="OAV91409.1"/>
    <property type="molecule type" value="Genomic_DNA"/>
</dbReference>
<accession>A0A180GG07</accession>
<dbReference type="OrthoDB" id="10656088at2759"/>
<keyword evidence="1" id="KW-0732">Signal</keyword>
<evidence type="ECO:0000313" key="2">
    <source>
        <dbReference type="EMBL" id="OAV91409.1"/>
    </source>
</evidence>
<dbReference type="EnsemblFungi" id="PTTG_27980-t43_1">
    <property type="protein sequence ID" value="PTTG_27980-t43_1-p1"/>
    <property type="gene ID" value="PTTG_27980"/>
</dbReference>
<keyword evidence="4" id="KW-1185">Reference proteome</keyword>
<feature type="chain" id="PRO_5009425335" evidence="1">
    <location>
        <begin position="21"/>
        <end position="227"/>
    </location>
</feature>
<reference evidence="2" key="2">
    <citation type="submission" date="2016-05" db="EMBL/GenBank/DDBJ databases">
        <title>Comparative analysis highlights variable genome content of wheat rusts and divergence of the mating loci.</title>
        <authorList>
            <person name="Cuomo C.A."/>
            <person name="Bakkeren G."/>
            <person name="Szabo L."/>
            <person name="Khalil H."/>
            <person name="Joly D."/>
            <person name="Goldberg J."/>
            <person name="Young S."/>
            <person name="Zeng Q."/>
            <person name="Fellers J."/>
        </authorList>
    </citation>
    <scope>NUCLEOTIDE SEQUENCE [LARGE SCALE GENOMIC DNA]</scope>
    <source>
        <strain evidence="2">1-1 BBBD Race 1</strain>
    </source>
</reference>